<comment type="similarity">
    <text evidence="15">Belongs to the THEM4/THEM5 thioesterase family.</text>
</comment>
<evidence type="ECO:0000313" key="25">
    <source>
        <dbReference type="EMBL" id="TXL61423.1"/>
    </source>
</evidence>
<evidence type="ECO:0000256" key="10">
    <source>
        <dbReference type="ARBA" id="ARBA00023098"/>
    </source>
</evidence>
<dbReference type="CDD" id="cd03443">
    <property type="entry name" value="PaaI_thioesterase"/>
    <property type="match status" value="1"/>
</dbReference>
<evidence type="ECO:0000256" key="3">
    <source>
        <dbReference type="ARBA" id="ARBA00004632"/>
    </source>
</evidence>
<reference evidence="25 26" key="1">
    <citation type="submission" date="2019-06" db="EMBL/GenBank/DDBJ databases">
        <title>Aeromicrobium sp. nov., isolated from a maize field.</title>
        <authorList>
            <person name="Lin S.-Y."/>
            <person name="Tsai C.-F."/>
            <person name="Young C.-C."/>
        </authorList>
    </citation>
    <scope>NUCLEOTIDE SEQUENCE [LARGE SCALE GENOMIC DNA]</scope>
    <source>
        <strain evidence="25 26">CC-CFT486</strain>
    </source>
</reference>
<keyword evidence="10" id="KW-0443">Lipid metabolism</keyword>
<evidence type="ECO:0000256" key="16">
    <source>
        <dbReference type="ARBA" id="ARBA00038848"/>
    </source>
</evidence>
<dbReference type="InterPro" id="IPR006683">
    <property type="entry name" value="Thioestr_dom"/>
</dbReference>
<evidence type="ECO:0000256" key="8">
    <source>
        <dbReference type="ARBA" id="ARBA00022832"/>
    </source>
</evidence>
<evidence type="ECO:0000256" key="17">
    <source>
        <dbReference type="ARBA" id="ARBA00040123"/>
    </source>
</evidence>
<keyword evidence="4" id="KW-1003">Cell membrane</keyword>
<keyword evidence="26" id="KW-1185">Reference proteome</keyword>
<dbReference type="EC" id="3.1.2.2" evidence="16"/>
<evidence type="ECO:0000256" key="2">
    <source>
        <dbReference type="ARBA" id="ARBA00004496"/>
    </source>
</evidence>
<evidence type="ECO:0000256" key="1">
    <source>
        <dbReference type="ARBA" id="ARBA00004170"/>
    </source>
</evidence>
<evidence type="ECO:0000256" key="6">
    <source>
        <dbReference type="ARBA" id="ARBA00022703"/>
    </source>
</evidence>
<protein>
    <recommendedName>
        <fullName evidence="17">Acyl-coenzyme A thioesterase THEM4</fullName>
        <ecNumber evidence="16">3.1.2.2</ecNumber>
    </recommendedName>
    <alternativeName>
        <fullName evidence="18">Thioesterase superfamily member 4</fullName>
    </alternativeName>
</protein>
<comment type="caution">
    <text evidence="25">The sequence shown here is derived from an EMBL/GenBank/DDBJ whole genome shotgun (WGS) entry which is preliminary data.</text>
</comment>
<evidence type="ECO:0000256" key="4">
    <source>
        <dbReference type="ARBA" id="ARBA00022475"/>
    </source>
</evidence>
<comment type="catalytic activity">
    <reaction evidence="22">
        <text>dodecanoyl-CoA + H2O = dodecanoate + CoA + H(+)</text>
        <dbReference type="Rhea" id="RHEA:30135"/>
        <dbReference type="ChEBI" id="CHEBI:15377"/>
        <dbReference type="ChEBI" id="CHEBI:15378"/>
        <dbReference type="ChEBI" id="CHEBI:18262"/>
        <dbReference type="ChEBI" id="CHEBI:57287"/>
        <dbReference type="ChEBI" id="CHEBI:57375"/>
    </reaction>
    <physiologicalReaction direction="left-to-right" evidence="22">
        <dbReference type="Rhea" id="RHEA:30136"/>
    </physiologicalReaction>
</comment>
<comment type="catalytic activity">
    <reaction evidence="20">
        <text>hexadecanoyl-CoA + H2O = hexadecanoate + CoA + H(+)</text>
        <dbReference type="Rhea" id="RHEA:16645"/>
        <dbReference type="ChEBI" id="CHEBI:7896"/>
        <dbReference type="ChEBI" id="CHEBI:15377"/>
        <dbReference type="ChEBI" id="CHEBI:15378"/>
        <dbReference type="ChEBI" id="CHEBI:57287"/>
        <dbReference type="ChEBI" id="CHEBI:57379"/>
        <dbReference type="EC" id="3.1.2.2"/>
    </reaction>
    <physiologicalReaction direction="left-to-right" evidence="20">
        <dbReference type="Rhea" id="RHEA:16646"/>
    </physiologicalReaction>
</comment>
<dbReference type="GO" id="GO:0016020">
    <property type="term" value="C:membrane"/>
    <property type="evidence" value="ECO:0007669"/>
    <property type="project" value="UniProtKB-SubCell"/>
</dbReference>
<dbReference type="InterPro" id="IPR052365">
    <property type="entry name" value="THEM4/THEM5_acyl-CoA_thioest"/>
</dbReference>
<evidence type="ECO:0000256" key="9">
    <source>
        <dbReference type="ARBA" id="ARBA00022946"/>
    </source>
</evidence>
<dbReference type="GO" id="GO:0016787">
    <property type="term" value="F:hydrolase activity"/>
    <property type="evidence" value="ECO:0007669"/>
    <property type="project" value="UniProtKB-KW"/>
</dbReference>
<dbReference type="InterPro" id="IPR029069">
    <property type="entry name" value="HotDog_dom_sf"/>
</dbReference>
<evidence type="ECO:0000256" key="14">
    <source>
        <dbReference type="ARBA" id="ARBA00037002"/>
    </source>
</evidence>
<proteinExistence type="inferred from homology"/>
<evidence type="ECO:0000256" key="19">
    <source>
        <dbReference type="ARBA" id="ARBA00047588"/>
    </source>
</evidence>
<keyword evidence="9" id="KW-0809">Transit peptide</keyword>
<accession>A0A5C8NLS0</accession>
<comment type="catalytic activity">
    <reaction evidence="19">
        <text>octanoyl-CoA + H2O = octanoate + CoA + H(+)</text>
        <dbReference type="Rhea" id="RHEA:30143"/>
        <dbReference type="ChEBI" id="CHEBI:15377"/>
        <dbReference type="ChEBI" id="CHEBI:15378"/>
        <dbReference type="ChEBI" id="CHEBI:25646"/>
        <dbReference type="ChEBI" id="CHEBI:57287"/>
        <dbReference type="ChEBI" id="CHEBI:57386"/>
    </reaction>
    <physiologicalReaction direction="left-to-right" evidence="19">
        <dbReference type="Rhea" id="RHEA:30144"/>
    </physiologicalReaction>
</comment>
<keyword evidence="6" id="KW-0053">Apoptosis</keyword>
<comment type="catalytic activity">
    <reaction evidence="13">
        <text>(5Z,8Z,11Z,14Z)-eicosatetraenoyl-CoA + H2O = (5Z,8Z,11Z,14Z)-eicosatetraenoate + CoA + H(+)</text>
        <dbReference type="Rhea" id="RHEA:40151"/>
        <dbReference type="ChEBI" id="CHEBI:15377"/>
        <dbReference type="ChEBI" id="CHEBI:15378"/>
        <dbReference type="ChEBI" id="CHEBI:32395"/>
        <dbReference type="ChEBI" id="CHEBI:57287"/>
        <dbReference type="ChEBI" id="CHEBI:57368"/>
    </reaction>
    <physiologicalReaction direction="left-to-right" evidence="13">
        <dbReference type="Rhea" id="RHEA:40152"/>
    </physiologicalReaction>
</comment>
<evidence type="ECO:0000256" key="12">
    <source>
        <dbReference type="ARBA" id="ARBA00023273"/>
    </source>
</evidence>
<keyword evidence="12" id="KW-0966">Cell projection</keyword>
<name>A0A5C8NLS0_9ACTN</name>
<evidence type="ECO:0000256" key="13">
    <source>
        <dbReference type="ARBA" id="ARBA00035852"/>
    </source>
</evidence>
<dbReference type="EMBL" id="VDUX01000003">
    <property type="protein sequence ID" value="TXL61423.1"/>
    <property type="molecule type" value="Genomic_DNA"/>
</dbReference>
<keyword evidence="8" id="KW-0276">Fatty acid metabolism</keyword>
<evidence type="ECO:0000256" key="23">
    <source>
        <dbReference type="ARBA" id="ARBA00048180"/>
    </source>
</evidence>
<keyword evidence="5" id="KW-0963">Cytoplasm</keyword>
<dbReference type="GO" id="GO:0005737">
    <property type="term" value="C:cytoplasm"/>
    <property type="evidence" value="ECO:0007669"/>
    <property type="project" value="UniProtKB-SubCell"/>
</dbReference>
<sequence length="214" mass="22855">MPPGRATFWPCEGLPNIAADEISKHERLLVPLAASVRELIDATLLTEVDESDLLAAQQQVDAATALLRGRQRDRPLGVGLDPDGEPLSWGNVAIGTRNPVAPPLDVVEDAPGRAHLDVELGAAYEGAPDHVHGGYSALVLDHLLGVVASFGRLETAAATGTISLRYQRPTRLGHLHAEAEVERTDGRKIFVVGHIADDEGVTITAEGVYFARRT</sequence>
<comment type="catalytic activity">
    <reaction evidence="21">
        <text>decanoyl-CoA + H2O = decanoate + CoA + H(+)</text>
        <dbReference type="Rhea" id="RHEA:40059"/>
        <dbReference type="ChEBI" id="CHEBI:15377"/>
        <dbReference type="ChEBI" id="CHEBI:15378"/>
        <dbReference type="ChEBI" id="CHEBI:27689"/>
        <dbReference type="ChEBI" id="CHEBI:57287"/>
        <dbReference type="ChEBI" id="CHEBI:61430"/>
    </reaction>
    <physiologicalReaction direction="left-to-right" evidence="21">
        <dbReference type="Rhea" id="RHEA:40060"/>
    </physiologicalReaction>
</comment>
<dbReference type="PANTHER" id="PTHR12418:SF19">
    <property type="entry name" value="ACYL-COENZYME A THIOESTERASE THEM4"/>
    <property type="match status" value="1"/>
</dbReference>
<evidence type="ECO:0000256" key="11">
    <source>
        <dbReference type="ARBA" id="ARBA00023136"/>
    </source>
</evidence>
<dbReference type="Pfam" id="PF03061">
    <property type="entry name" value="4HBT"/>
    <property type="match status" value="1"/>
</dbReference>
<evidence type="ECO:0000256" key="22">
    <source>
        <dbReference type="ARBA" id="ARBA00048074"/>
    </source>
</evidence>
<evidence type="ECO:0000259" key="24">
    <source>
        <dbReference type="Pfam" id="PF03061"/>
    </source>
</evidence>
<organism evidence="25 26">
    <name type="scientific">Aeromicrobium terrae</name>
    <dbReference type="NCBI Taxonomy" id="2498846"/>
    <lineage>
        <taxon>Bacteria</taxon>
        <taxon>Bacillati</taxon>
        <taxon>Actinomycetota</taxon>
        <taxon>Actinomycetes</taxon>
        <taxon>Propionibacteriales</taxon>
        <taxon>Nocardioidaceae</taxon>
        <taxon>Aeromicrobium</taxon>
    </lineage>
</organism>
<dbReference type="GO" id="GO:0006631">
    <property type="term" value="P:fatty acid metabolic process"/>
    <property type="evidence" value="ECO:0007669"/>
    <property type="project" value="UniProtKB-KW"/>
</dbReference>
<evidence type="ECO:0000313" key="26">
    <source>
        <dbReference type="Proteomes" id="UP000321571"/>
    </source>
</evidence>
<comment type="subcellular location">
    <subcellularLocation>
        <location evidence="3">Cell projection</location>
        <location evidence="3">Ruffle membrane</location>
    </subcellularLocation>
    <subcellularLocation>
        <location evidence="2">Cytoplasm</location>
    </subcellularLocation>
    <subcellularLocation>
        <location evidence="1">Membrane</location>
        <topology evidence="1">Peripheral membrane protein</topology>
    </subcellularLocation>
</comment>
<dbReference type="Gene3D" id="3.10.129.10">
    <property type="entry name" value="Hotdog Thioesterase"/>
    <property type="match status" value="1"/>
</dbReference>
<evidence type="ECO:0000256" key="21">
    <source>
        <dbReference type="ARBA" id="ARBA00047969"/>
    </source>
</evidence>
<feature type="domain" description="Thioesterase" evidence="24">
    <location>
        <begin position="130"/>
        <end position="202"/>
    </location>
</feature>
<dbReference type="SUPFAM" id="SSF54637">
    <property type="entry name" value="Thioesterase/thiol ester dehydrase-isomerase"/>
    <property type="match status" value="1"/>
</dbReference>
<keyword evidence="7" id="KW-0378">Hydrolase</keyword>
<comment type="catalytic activity">
    <reaction evidence="23">
        <text>tetradecanoyl-CoA + H2O = tetradecanoate + CoA + H(+)</text>
        <dbReference type="Rhea" id="RHEA:40119"/>
        <dbReference type="ChEBI" id="CHEBI:15377"/>
        <dbReference type="ChEBI" id="CHEBI:15378"/>
        <dbReference type="ChEBI" id="CHEBI:30807"/>
        <dbReference type="ChEBI" id="CHEBI:57287"/>
        <dbReference type="ChEBI" id="CHEBI:57385"/>
    </reaction>
    <physiologicalReaction direction="left-to-right" evidence="23">
        <dbReference type="Rhea" id="RHEA:40120"/>
    </physiologicalReaction>
</comment>
<dbReference type="AlphaFoldDB" id="A0A5C8NLS0"/>
<dbReference type="PANTHER" id="PTHR12418">
    <property type="entry name" value="ACYL-COENZYME A THIOESTERASE THEM4"/>
    <property type="match status" value="1"/>
</dbReference>
<evidence type="ECO:0000256" key="5">
    <source>
        <dbReference type="ARBA" id="ARBA00022490"/>
    </source>
</evidence>
<gene>
    <name evidence="25" type="ORF">FHP06_08320</name>
</gene>
<comment type="catalytic activity">
    <reaction evidence="14">
        <text>(9Z)-octadecenoyl-CoA + H2O = (9Z)-octadecenoate + CoA + H(+)</text>
        <dbReference type="Rhea" id="RHEA:40139"/>
        <dbReference type="ChEBI" id="CHEBI:15377"/>
        <dbReference type="ChEBI" id="CHEBI:15378"/>
        <dbReference type="ChEBI" id="CHEBI:30823"/>
        <dbReference type="ChEBI" id="CHEBI:57287"/>
        <dbReference type="ChEBI" id="CHEBI:57387"/>
    </reaction>
    <physiologicalReaction direction="left-to-right" evidence="14">
        <dbReference type="Rhea" id="RHEA:40140"/>
    </physiologicalReaction>
</comment>
<evidence type="ECO:0000256" key="20">
    <source>
        <dbReference type="ARBA" id="ARBA00047734"/>
    </source>
</evidence>
<keyword evidence="11" id="KW-0472">Membrane</keyword>
<dbReference type="OrthoDB" id="5242242at2"/>
<evidence type="ECO:0000256" key="15">
    <source>
        <dbReference type="ARBA" id="ARBA00038456"/>
    </source>
</evidence>
<dbReference type="Proteomes" id="UP000321571">
    <property type="component" value="Unassembled WGS sequence"/>
</dbReference>
<evidence type="ECO:0000256" key="7">
    <source>
        <dbReference type="ARBA" id="ARBA00022801"/>
    </source>
</evidence>
<evidence type="ECO:0000256" key="18">
    <source>
        <dbReference type="ARBA" id="ARBA00043210"/>
    </source>
</evidence>